<keyword evidence="2" id="KW-1185">Reference proteome</keyword>
<dbReference type="InterPro" id="IPR032577">
    <property type="entry name" value="DUF4920"/>
</dbReference>
<dbReference type="RefSeq" id="WP_290230600.1">
    <property type="nucleotide sequence ID" value="NZ_JAUFPZ010000002.1"/>
</dbReference>
<sequence>MKKLIYSALICCSILACKNSEEKKVEAENTVEVQEKENNELAYASYGEEISAEGAVDAEAIAEDYKKLKPGDTIATSFTSTVNAVCKMKGCWMDLEIPGDEDVSVKFKNYEFFVPKDIEGKEVVVEGKAFIQEVSVEDQKHYAKDAGKSEEEIQSITEPKHEFAFLANGVLLKK</sequence>
<proteinExistence type="predicted"/>
<protein>
    <submittedName>
        <fullName evidence="1">DUF4920 domain-containing protein</fullName>
    </submittedName>
</protein>
<dbReference type="EMBL" id="JBHSAS010000033">
    <property type="protein sequence ID" value="MFC4029513.1"/>
    <property type="molecule type" value="Genomic_DNA"/>
</dbReference>
<dbReference type="Pfam" id="PF16267">
    <property type="entry name" value="DUF4920"/>
    <property type="match status" value="1"/>
</dbReference>
<name>A0ABV8HC24_9FLAO</name>
<accession>A0ABV8HC24</accession>
<dbReference type="PROSITE" id="PS51257">
    <property type="entry name" value="PROKAR_LIPOPROTEIN"/>
    <property type="match status" value="1"/>
</dbReference>
<evidence type="ECO:0000313" key="2">
    <source>
        <dbReference type="Proteomes" id="UP001595793"/>
    </source>
</evidence>
<gene>
    <name evidence="1" type="ORF">ACFOS1_18995</name>
</gene>
<dbReference type="Proteomes" id="UP001595793">
    <property type="component" value="Unassembled WGS sequence"/>
</dbReference>
<reference evidence="2" key="1">
    <citation type="journal article" date="2019" name="Int. J. Syst. Evol. Microbiol.">
        <title>The Global Catalogue of Microorganisms (GCM) 10K type strain sequencing project: providing services to taxonomists for standard genome sequencing and annotation.</title>
        <authorList>
            <consortium name="The Broad Institute Genomics Platform"/>
            <consortium name="The Broad Institute Genome Sequencing Center for Infectious Disease"/>
            <person name="Wu L."/>
            <person name="Ma J."/>
        </authorList>
    </citation>
    <scope>NUCLEOTIDE SEQUENCE [LARGE SCALE GENOMIC DNA]</scope>
    <source>
        <strain evidence="2">CECT 9128</strain>
    </source>
</reference>
<comment type="caution">
    <text evidence="1">The sequence shown here is derived from an EMBL/GenBank/DDBJ whole genome shotgun (WGS) entry which is preliminary data.</text>
</comment>
<evidence type="ECO:0000313" key="1">
    <source>
        <dbReference type="EMBL" id="MFC4029513.1"/>
    </source>
</evidence>
<organism evidence="1 2">
    <name type="scientific">Zunongwangia endophytica</name>
    <dbReference type="NCBI Taxonomy" id="1808945"/>
    <lineage>
        <taxon>Bacteria</taxon>
        <taxon>Pseudomonadati</taxon>
        <taxon>Bacteroidota</taxon>
        <taxon>Flavobacteriia</taxon>
        <taxon>Flavobacteriales</taxon>
        <taxon>Flavobacteriaceae</taxon>
        <taxon>Zunongwangia</taxon>
    </lineage>
</organism>